<evidence type="ECO:0000256" key="1">
    <source>
        <dbReference type="SAM" id="MobiDB-lite"/>
    </source>
</evidence>
<keyword evidence="2" id="KW-0812">Transmembrane</keyword>
<protein>
    <submittedName>
        <fullName evidence="3">Uncharacterized protein</fullName>
    </submittedName>
</protein>
<evidence type="ECO:0000313" key="4">
    <source>
        <dbReference type="Proteomes" id="UP000886757"/>
    </source>
</evidence>
<gene>
    <name evidence="3" type="ORF">IAB31_06990</name>
</gene>
<dbReference type="Proteomes" id="UP000886757">
    <property type="component" value="Unassembled WGS sequence"/>
</dbReference>
<proteinExistence type="predicted"/>
<feature type="compositionally biased region" description="Basic and acidic residues" evidence="1">
    <location>
        <begin position="58"/>
        <end position="69"/>
    </location>
</feature>
<comment type="caution">
    <text evidence="3">The sequence shown here is derived from an EMBL/GenBank/DDBJ whole genome shotgun (WGS) entry which is preliminary data.</text>
</comment>
<reference evidence="3" key="1">
    <citation type="submission" date="2020-10" db="EMBL/GenBank/DDBJ databases">
        <authorList>
            <person name="Gilroy R."/>
        </authorList>
    </citation>
    <scope>NUCLEOTIDE SEQUENCE</scope>
    <source>
        <strain evidence="3">ChiSjej4B22-8148</strain>
    </source>
</reference>
<accession>A0A9D1ACE4</accession>
<feature type="transmembrane region" description="Helical" evidence="2">
    <location>
        <begin position="102"/>
        <end position="127"/>
    </location>
</feature>
<keyword evidence="2" id="KW-0472">Membrane</keyword>
<reference evidence="3" key="2">
    <citation type="journal article" date="2021" name="PeerJ">
        <title>Extensive microbial diversity within the chicken gut microbiome revealed by metagenomics and culture.</title>
        <authorList>
            <person name="Gilroy R."/>
            <person name="Ravi A."/>
            <person name="Getino M."/>
            <person name="Pursley I."/>
            <person name="Horton D.L."/>
            <person name="Alikhan N.F."/>
            <person name="Baker D."/>
            <person name="Gharbi K."/>
            <person name="Hall N."/>
            <person name="Watson M."/>
            <person name="Adriaenssens E.M."/>
            <person name="Foster-Nyarko E."/>
            <person name="Jarju S."/>
            <person name="Secka A."/>
            <person name="Antonio M."/>
            <person name="Oren A."/>
            <person name="Chaudhuri R.R."/>
            <person name="La Ragione R."/>
            <person name="Hildebrand F."/>
            <person name="Pallen M.J."/>
        </authorList>
    </citation>
    <scope>NUCLEOTIDE SEQUENCE</scope>
    <source>
        <strain evidence="3">ChiSjej4B22-8148</strain>
    </source>
</reference>
<keyword evidence="2" id="KW-1133">Transmembrane helix</keyword>
<name>A0A9D1ACE4_9FIRM</name>
<dbReference type="AlphaFoldDB" id="A0A9D1ACE4"/>
<dbReference type="EMBL" id="DVGK01000078">
    <property type="protein sequence ID" value="HIR13652.1"/>
    <property type="molecule type" value="Genomic_DNA"/>
</dbReference>
<feature type="region of interest" description="Disordered" evidence="1">
    <location>
        <begin position="42"/>
        <end position="73"/>
    </location>
</feature>
<sequence>MIERCTLCGGRLSKGRCTECGLDNTKNDKKYHLNLHNEKEEQLHQGTCEENLNKKRQNRTEKEKKEKESTPGQRQWYMGWRQPGIGEPKKKQKKKKTLSRRAVKWIVILIILLGFVFPLLSSIVLLIQEKVEEETYVDPYMLQEGAAEEETEYPVVWDGSGSMMLKPGFYQAGYEFPEGTYRIESQEADTVFSYRRSQKDSTQNVSLYSASYIESLDKEEAEGLQSEYDDLILEEGGWLFIEDITGVSVLYGVDVSDTELKEHESQGLTEEIEVQPGETLEAGQDFPAGVYDLVIRGEDSEDFLFAGIMVEFGENDSKDSHLLFLWSDAPRICRLPLVEGSLVDGSYFEGEEGQVFLSPSY</sequence>
<organism evidence="3 4">
    <name type="scientific">Candidatus Choladousia intestinavium</name>
    <dbReference type="NCBI Taxonomy" id="2840727"/>
    <lineage>
        <taxon>Bacteria</taxon>
        <taxon>Bacillati</taxon>
        <taxon>Bacillota</taxon>
        <taxon>Clostridia</taxon>
        <taxon>Lachnospirales</taxon>
        <taxon>Lachnospiraceae</taxon>
        <taxon>Lachnospiraceae incertae sedis</taxon>
        <taxon>Candidatus Choladousia</taxon>
    </lineage>
</organism>
<evidence type="ECO:0000313" key="3">
    <source>
        <dbReference type="EMBL" id="HIR13652.1"/>
    </source>
</evidence>
<evidence type="ECO:0000256" key="2">
    <source>
        <dbReference type="SAM" id="Phobius"/>
    </source>
</evidence>